<dbReference type="AlphaFoldDB" id="A0A3N0B9A8"/>
<keyword evidence="1" id="KW-0732">Signal</keyword>
<dbReference type="OrthoDB" id="3174877at2"/>
<evidence type="ECO:0000313" key="2">
    <source>
        <dbReference type="EMBL" id="RNL43880.1"/>
    </source>
</evidence>
<feature type="chain" id="PRO_5039148451" description="DUF3574 domain-containing protein" evidence="1">
    <location>
        <begin position="25"/>
        <end position="157"/>
    </location>
</feature>
<evidence type="ECO:0000313" key="3">
    <source>
        <dbReference type="Proteomes" id="UP000278632"/>
    </source>
</evidence>
<dbReference type="EMBL" id="QICD01000012">
    <property type="protein sequence ID" value="RNL43880.1"/>
    <property type="molecule type" value="Genomic_DNA"/>
</dbReference>
<protein>
    <recommendedName>
        <fullName evidence="4">DUF3574 domain-containing protein</fullName>
    </recommendedName>
</protein>
<reference evidence="3" key="1">
    <citation type="submission" date="2018-05" db="EMBL/GenBank/DDBJ databases">
        <title>Genome Sequencing of selected type strains of the family Eggerthellaceae.</title>
        <authorList>
            <person name="Danylec N."/>
            <person name="Stoll D.A."/>
            <person name="Doetsch A."/>
            <person name="Huch M."/>
        </authorList>
    </citation>
    <scope>NUCLEOTIDE SEQUENCE [LARGE SCALE GENOMIC DNA]</scope>
    <source>
        <strain evidence="3">DSM 16106</strain>
    </source>
</reference>
<sequence length="157" mass="16534">MKEKTFGKLCACACATALAVSVMAGCTGAQEASQEPPSLVNGVTDQQEIVYCLYFGLYDKDAGKQVLTMDEAKDILIPLFVEAGSGYTVYEAEGGYAAEDGAIIQNDTLVFDSVHGSDQAVIGLIEKAKAALNVESVYCESKAVGYKMYGGVMSAVE</sequence>
<keyword evidence="3" id="KW-1185">Reference proteome</keyword>
<evidence type="ECO:0000256" key="1">
    <source>
        <dbReference type="SAM" id="SignalP"/>
    </source>
</evidence>
<accession>A0A3N0B9A8</accession>
<name>A0A3N0B9A8_9ACTN</name>
<dbReference type="RefSeq" id="WP_123192272.1">
    <property type="nucleotide sequence ID" value="NZ_QICD01000012.1"/>
</dbReference>
<evidence type="ECO:0008006" key="4">
    <source>
        <dbReference type="Google" id="ProtNLM"/>
    </source>
</evidence>
<feature type="signal peptide" evidence="1">
    <location>
        <begin position="1"/>
        <end position="24"/>
    </location>
</feature>
<dbReference type="Proteomes" id="UP000278632">
    <property type="component" value="Unassembled WGS sequence"/>
</dbReference>
<dbReference type="PROSITE" id="PS51257">
    <property type="entry name" value="PROKAR_LIPOPROTEIN"/>
    <property type="match status" value="1"/>
</dbReference>
<comment type="caution">
    <text evidence="2">The sequence shown here is derived from an EMBL/GenBank/DDBJ whole genome shotgun (WGS) entry which is preliminary data.</text>
</comment>
<proteinExistence type="predicted"/>
<organism evidence="2 3">
    <name type="scientific">Paraeggerthella hongkongensis</name>
    <dbReference type="NCBI Taxonomy" id="230658"/>
    <lineage>
        <taxon>Bacteria</taxon>
        <taxon>Bacillati</taxon>
        <taxon>Actinomycetota</taxon>
        <taxon>Coriobacteriia</taxon>
        <taxon>Eggerthellales</taxon>
        <taxon>Eggerthellaceae</taxon>
        <taxon>Paraeggerthella</taxon>
    </lineage>
</organism>
<gene>
    <name evidence="2" type="ORF">DMP08_07305</name>
</gene>